<evidence type="ECO:0000256" key="3">
    <source>
        <dbReference type="ARBA" id="ARBA00022670"/>
    </source>
</evidence>
<dbReference type="GO" id="GO:0016579">
    <property type="term" value="P:protein deubiquitination"/>
    <property type="evidence" value="ECO:0007669"/>
    <property type="project" value="TreeGrafter"/>
</dbReference>
<dbReference type="InterPro" id="IPR038765">
    <property type="entry name" value="Papain-like_cys_pep_sf"/>
</dbReference>
<evidence type="ECO:0000256" key="5">
    <source>
        <dbReference type="ARBA" id="ARBA00022801"/>
    </source>
</evidence>
<dbReference type="FunCoup" id="C1FF47">
    <property type="interactions" value="1315"/>
</dbReference>
<dbReference type="Pfam" id="PF01088">
    <property type="entry name" value="Peptidase_C12"/>
    <property type="match status" value="1"/>
</dbReference>
<keyword evidence="5 7" id="KW-0378">Hydrolase</keyword>
<dbReference type="PANTHER" id="PTHR10589">
    <property type="entry name" value="UBIQUITIN CARBOXYL-TERMINAL HYDROLASE"/>
    <property type="match status" value="1"/>
</dbReference>
<dbReference type="CDD" id="cd09616">
    <property type="entry name" value="Peptidase_C12_UCH_L1_L3"/>
    <property type="match status" value="1"/>
</dbReference>
<keyword evidence="3 7" id="KW-0645">Protease</keyword>
<dbReference type="AlphaFoldDB" id="C1FF47"/>
<dbReference type="MEROPS" id="C12.A03"/>
<dbReference type="RefSeq" id="XP_002507426.1">
    <property type="nucleotide sequence ID" value="XM_002507380.1"/>
</dbReference>
<dbReference type="PROSITE" id="PS52048">
    <property type="entry name" value="UCH_DOMAIN"/>
    <property type="match status" value="1"/>
</dbReference>
<dbReference type="PROSITE" id="PS00140">
    <property type="entry name" value="UCH_1"/>
    <property type="match status" value="1"/>
</dbReference>
<evidence type="ECO:0000256" key="7">
    <source>
        <dbReference type="PROSITE-ProRule" id="PRU01393"/>
    </source>
</evidence>
<keyword evidence="4 7" id="KW-0833">Ubl conjugation pathway</keyword>
<comment type="catalytic activity">
    <reaction evidence="1 7 8">
        <text>Thiol-dependent hydrolysis of ester, thioester, amide, peptide and isopeptide bonds formed by the C-terminal Gly of ubiquitin (a 76-residue protein attached to proteins as an intracellular targeting signal).</text>
        <dbReference type="EC" id="3.4.19.12"/>
    </reaction>
</comment>
<dbReference type="InParanoid" id="C1FF47"/>
<dbReference type="GO" id="GO:0006511">
    <property type="term" value="P:ubiquitin-dependent protein catabolic process"/>
    <property type="evidence" value="ECO:0007669"/>
    <property type="project" value="UniProtKB-UniRule"/>
</dbReference>
<comment type="similarity">
    <text evidence="2 7 8">Belongs to the peptidase C12 family.</text>
</comment>
<evidence type="ECO:0000313" key="11">
    <source>
        <dbReference type="Proteomes" id="UP000002009"/>
    </source>
</evidence>
<evidence type="ECO:0000256" key="2">
    <source>
        <dbReference type="ARBA" id="ARBA00009326"/>
    </source>
</evidence>
<feature type="site" description="Transition state stabilizer" evidence="7">
    <location>
        <position position="92"/>
    </location>
</feature>
<dbReference type="EC" id="3.4.19.12" evidence="8"/>
<dbReference type="InterPro" id="IPR036959">
    <property type="entry name" value="Peptidase_C12_UCH_sf"/>
</dbReference>
<dbReference type="SUPFAM" id="SSF54001">
    <property type="entry name" value="Cysteine proteinases"/>
    <property type="match status" value="1"/>
</dbReference>
<dbReference type="InterPro" id="IPR001578">
    <property type="entry name" value="Peptidase_C12_UCH"/>
</dbReference>
<feature type="domain" description="UCH catalytic" evidence="9">
    <location>
        <begin position="4"/>
        <end position="234"/>
    </location>
</feature>
<evidence type="ECO:0000313" key="10">
    <source>
        <dbReference type="EMBL" id="ACO68684.1"/>
    </source>
</evidence>
<dbReference type="PANTHER" id="PTHR10589:SF17">
    <property type="entry name" value="UBIQUITIN CARBOXYL-TERMINAL HYDROLASE"/>
    <property type="match status" value="1"/>
</dbReference>
<keyword evidence="11" id="KW-1185">Reference proteome</keyword>
<dbReference type="GO" id="GO:0005737">
    <property type="term" value="C:cytoplasm"/>
    <property type="evidence" value="ECO:0007669"/>
    <property type="project" value="TreeGrafter"/>
</dbReference>
<reference evidence="10 11" key="1">
    <citation type="journal article" date="2009" name="Science">
        <title>Green evolution and dynamic adaptations revealed by genomes of the marine picoeukaryotes Micromonas.</title>
        <authorList>
            <person name="Worden A.Z."/>
            <person name="Lee J.H."/>
            <person name="Mock T."/>
            <person name="Rouze P."/>
            <person name="Simmons M.P."/>
            <person name="Aerts A.L."/>
            <person name="Allen A.E."/>
            <person name="Cuvelier M.L."/>
            <person name="Derelle E."/>
            <person name="Everett M.V."/>
            <person name="Foulon E."/>
            <person name="Grimwood J."/>
            <person name="Gundlach H."/>
            <person name="Henrissat B."/>
            <person name="Napoli C."/>
            <person name="McDonald S.M."/>
            <person name="Parker M.S."/>
            <person name="Rombauts S."/>
            <person name="Salamov A."/>
            <person name="Von Dassow P."/>
            <person name="Badger J.H."/>
            <person name="Coutinho P.M."/>
            <person name="Demir E."/>
            <person name="Dubchak I."/>
            <person name="Gentemann C."/>
            <person name="Eikrem W."/>
            <person name="Gready J.E."/>
            <person name="John U."/>
            <person name="Lanier W."/>
            <person name="Lindquist E.A."/>
            <person name="Lucas S."/>
            <person name="Mayer K.F."/>
            <person name="Moreau H."/>
            <person name="Not F."/>
            <person name="Otillar R."/>
            <person name="Panaud O."/>
            <person name="Pangilinan J."/>
            <person name="Paulsen I."/>
            <person name="Piegu B."/>
            <person name="Poliakov A."/>
            <person name="Robbens S."/>
            <person name="Schmutz J."/>
            <person name="Toulza E."/>
            <person name="Wyss T."/>
            <person name="Zelensky A."/>
            <person name="Zhou K."/>
            <person name="Armbrust E.V."/>
            <person name="Bhattacharya D."/>
            <person name="Goodenough U.W."/>
            <person name="Van de Peer Y."/>
            <person name="Grigoriev I.V."/>
        </authorList>
    </citation>
    <scope>NUCLEOTIDE SEQUENCE [LARGE SCALE GENOMIC DNA]</scope>
    <source>
        <strain evidence="11">RCC299 / NOUM17</strain>
    </source>
</reference>
<evidence type="ECO:0000259" key="9">
    <source>
        <dbReference type="PROSITE" id="PS52048"/>
    </source>
</evidence>
<gene>
    <name evidence="10" type="ORF">MICPUN_92703</name>
</gene>
<dbReference type="OMA" id="IDLHYVC"/>
<dbReference type="Proteomes" id="UP000002009">
    <property type="component" value="Chromosome 1"/>
</dbReference>
<protein>
    <recommendedName>
        <fullName evidence="8">Ubiquitin carboxyl-terminal hydrolase</fullName>
        <ecNumber evidence="8">3.4.19.12</ecNumber>
    </recommendedName>
</protein>
<dbReference type="GO" id="GO:0004843">
    <property type="term" value="F:cysteine-type deubiquitinase activity"/>
    <property type="evidence" value="ECO:0007669"/>
    <property type="project" value="UniProtKB-UniRule"/>
</dbReference>
<organism evidence="10 11">
    <name type="scientific">Micromonas commoda (strain RCC299 / NOUM17 / CCMP2709)</name>
    <name type="common">Picoplanktonic green alga</name>
    <dbReference type="NCBI Taxonomy" id="296587"/>
    <lineage>
        <taxon>Eukaryota</taxon>
        <taxon>Viridiplantae</taxon>
        <taxon>Chlorophyta</taxon>
        <taxon>Mamiellophyceae</taxon>
        <taxon>Mamiellales</taxon>
        <taxon>Mamiellaceae</taxon>
        <taxon>Micromonas</taxon>
    </lineage>
</organism>
<sequence length="242" mass="25708">MGKKWLPLESNPEVMADFAHALGLPTTIGFHDIFGFEPDLLAMVPQPVHAILLLFPITEASEKARREQSLNAANNNDAASPAVSPNVWFTRQTIGNACGTIGVLHAVSNTQHEYPIADDSWFARFFAATRTMTPVERAAHLEADDSLEHAHAGAASSASASTAVPEADEEVDLHFVALVHVDGGLYELDGRKDAPVRHGDTSAESFLLDAGAVVKKFVQMGGDSLSFNAIAMGPSAGGDAMF</sequence>
<evidence type="ECO:0000256" key="8">
    <source>
        <dbReference type="RuleBase" id="RU361215"/>
    </source>
</evidence>
<dbReference type="FunFam" id="3.40.532.10:FF:000006">
    <property type="entry name" value="Ubiquitin carboxyl-terminal hydrolase"/>
    <property type="match status" value="1"/>
</dbReference>
<evidence type="ECO:0000256" key="6">
    <source>
        <dbReference type="ARBA" id="ARBA00022807"/>
    </source>
</evidence>
<feature type="active site" description="Nucleophile" evidence="7">
    <location>
        <position position="98"/>
    </location>
</feature>
<dbReference type="STRING" id="296587.C1FF47"/>
<dbReference type="Gene3D" id="3.40.532.10">
    <property type="entry name" value="Peptidase C12, ubiquitin carboxyl-terminal hydrolase"/>
    <property type="match status" value="1"/>
</dbReference>
<dbReference type="eggNOG" id="KOG1415">
    <property type="taxonomic scope" value="Eukaryota"/>
</dbReference>
<feature type="site" description="Important for enzyme activity" evidence="7">
    <location>
        <position position="189"/>
    </location>
</feature>
<evidence type="ECO:0000256" key="4">
    <source>
        <dbReference type="ARBA" id="ARBA00022786"/>
    </source>
</evidence>
<name>C1FF47_MICCC</name>
<evidence type="ECO:0000256" key="1">
    <source>
        <dbReference type="ARBA" id="ARBA00000707"/>
    </source>
</evidence>
<keyword evidence="6 7" id="KW-0788">Thiol protease</keyword>
<feature type="active site" description="Proton donor" evidence="7">
    <location>
        <position position="174"/>
    </location>
</feature>
<dbReference type="PRINTS" id="PR00707">
    <property type="entry name" value="UBCTHYDRLASE"/>
</dbReference>
<dbReference type="InterPro" id="IPR057254">
    <property type="entry name" value="UCH_AS"/>
</dbReference>
<dbReference type="EMBL" id="CP001574">
    <property type="protein sequence ID" value="ACO68684.1"/>
    <property type="molecule type" value="Genomic_DNA"/>
</dbReference>
<dbReference type="OrthoDB" id="427186at2759"/>
<dbReference type="KEGG" id="mis:MICPUN_92703"/>
<accession>C1FF47</accession>
<proteinExistence type="inferred from homology"/>
<dbReference type="GeneID" id="8249976"/>